<evidence type="ECO:0000313" key="1">
    <source>
        <dbReference type="EMBL" id="KAK8212777.1"/>
    </source>
</evidence>
<organism evidence="1 2">
    <name type="scientific">Zalaria obscura</name>
    <dbReference type="NCBI Taxonomy" id="2024903"/>
    <lineage>
        <taxon>Eukaryota</taxon>
        <taxon>Fungi</taxon>
        <taxon>Dikarya</taxon>
        <taxon>Ascomycota</taxon>
        <taxon>Pezizomycotina</taxon>
        <taxon>Dothideomycetes</taxon>
        <taxon>Dothideomycetidae</taxon>
        <taxon>Dothideales</taxon>
        <taxon>Zalariaceae</taxon>
        <taxon>Zalaria</taxon>
    </lineage>
</organism>
<sequence length="962" mass="106628">MEGDTRHHAETDDGSGTGDRSNKRGTVTADHPDATHRSGLPAISVDAPTSSPPKGTESDDGYFSLKAPERDPTPVLSTSPSHSVTSIHSIASSHTSSHHEPLWDITRRQTANVETPGRPSVQRDISHASTASTASTDTTVTVTASNSGHYQKARVQQRPVYPNQAFAALHQQRYPPPHIPPPLRTQSLHPVSHASYSAAIAGLHQAGTRTVGSSPAATPGLFSPTSPPIPSEYNFDERGFYSSPFLHYTHRQAPKETHVADVDVDPISGRKIINEYEIIDELGRGTHGKVKLGRNLNTHEYVAIKIVERYSKKRRLGKLVGDAEDKVKKEVAILKKARHPNIVALLEVIDDPARKKVYIVLERVELGEIVWRTPGPKEIAMIEARRYERESKGIFQDPEADYEDDAILEEARMRRARKQRRLIRQLRRTRRRYHENQPWSIEFGGDTDSEAESDMENASRTSTTTTDTSSAEAVAELERALSRVAASHYGQAESGDATTPIPNEPPTEADLRRAEELARLDLQGTMYGPYGEQSDPSRAPSLASSVHSFHADDFAQRFGSGPHSAVGSDLLDEDIHLDLLYVPCMSIAAARVAFRDTVLGLQYLHYQGIIHRDIKPPNLLQTADHRIKISDFGVSYLGRPAVDEQAENLSESDAQDFDEAKELARTVGTAAFYAPELCYTNPDIEAPPVGKPIDVWALGITLFCMLFGRTPFVDSEFIVMRRIAEEEIYIPRKRLRPVDPKPKSRPTSHGRHFSPAAAGRRDQYELSYEEVDDVLYDLLARLLTKDPNKRITLEEVRHHPWIVQDVANKAQWLEESDPTRQTQGKKIEVSKEDLSEAVVPVIIGRVRDGIRKIGGALLGRNVSTRKRTPSNAGSSMSGSLFPGSGSGSSVGEGREREGRRSSLRGDESIFAALKSSRESEHPLAQSVTYRVWKRAPPVATVARDLQHWSPRALPRTKWAASL</sequence>
<protein>
    <submittedName>
        <fullName evidence="1">Uncharacterized protein</fullName>
    </submittedName>
</protein>
<evidence type="ECO:0000313" key="2">
    <source>
        <dbReference type="Proteomes" id="UP001320706"/>
    </source>
</evidence>
<reference evidence="1" key="1">
    <citation type="submission" date="2024-02" db="EMBL/GenBank/DDBJ databases">
        <title>Metagenome Assembled Genome of Zalaria obscura JY119.</title>
        <authorList>
            <person name="Vighnesh L."/>
            <person name="Jagadeeshwari U."/>
            <person name="Venkata Ramana C."/>
            <person name="Sasikala C."/>
        </authorList>
    </citation>
    <scope>NUCLEOTIDE SEQUENCE</scope>
    <source>
        <strain evidence="1">JY119</strain>
    </source>
</reference>
<gene>
    <name evidence="1" type="ORF">M8818_002942</name>
</gene>
<dbReference type="EMBL" id="JAMKPW020000012">
    <property type="protein sequence ID" value="KAK8212777.1"/>
    <property type="molecule type" value="Genomic_DNA"/>
</dbReference>
<comment type="caution">
    <text evidence="1">The sequence shown here is derived from an EMBL/GenBank/DDBJ whole genome shotgun (WGS) entry which is preliminary data.</text>
</comment>
<name>A0ACC3SFH9_9PEZI</name>
<keyword evidence="2" id="KW-1185">Reference proteome</keyword>
<accession>A0ACC3SFH9</accession>
<proteinExistence type="predicted"/>
<dbReference type="Proteomes" id="UP001320706">
    <property type="component" value="Unassembled WGS sequence"/>
</dbReference>